<keyword evidence="4" id="KW-1032">Host cell membrane</keyword>
<feature type="signal peptide" evidence="13">
    <location>
        <begin position="1"/>
        <end position="27"/>
    </location>
</feature>
<feature type="chain" id="PRO_5002189808" evidence="13">
    <location>
        <begin position="28"/>
        <end position="241"/>
    </location>
</feature>
<feature type="domain" description="Bordetella pertussis toxin B subunit 2/3 C-terminal" evidence="14">
    <location>
        <begin position="131"/>
        <end position="241"/>
    </location>
</feature>
<name>A0A0C6P2T4_BORBO</name>
<dbReference type="EMBL" id="HE965806">
    <property type="protein sequence ID" value="CCJ52962.1"/>
    <property type="molecule type" value="Genomic_DNA"/>
</dbReference>
<dbReference type="AlphaFoldDB" id="A0A0C6P2T4"/>
<keyword evidence="11" id="KW-1015">Disulfide bond</keyword>
<keyword evidence="10" id="KW-0472">Membrane</keyword>
<dbReference type="InterPro" id="IPR016187">
    <property type="entry name" value="CTDL_fold"/>
</dbReference>
<organism evidence="16 17">
    <name type="scientific">Bordetella bronchiseptica 253</name>
    <dbReference type="NCBI Taxonomy" id="568707"/>
    <lineage>
        <taxon>Bacteria</taxon>
        <taxon>Pseudomonadati</taxon>
        <taxon>Pseudomonadota</taxon>
        <taxon>Betaproteobacteria</taxon>
        <taxon>Burkholderiales</taxon>
        <taxon>Alcaligenaceae</taxon>
        <taxon>Bordetella</taxon>
    </lineage>
</organism>
<keyword evidence="5" id="KW-0964">Secreted</keyword>
<gene>
    <name evidence="16" type="ORF">BN112_1044</name>
</gene>
<evidence type="ECO:0000256" key="3">
    <source>
        <dbReference type="ARBA" id="ARBA00004613"/>
    </source>
</evidence>
<dbReference type="InterPro" id="IPR037015">
    <property type="entry name" value="APT_N_sf"/>
</dbReference>
<evidence type="ECO:0000256" key="10">
    <source>
        <dbReference type="ARBA" id="ARBA00023136"/>
    </source>
</evidence>
<dbReference type="GeneID" id="56479352"/>
<dbReference type="KEGG" id="bbh:BN112_1044"/>
<dbReference type="Gene3D" id="3.10.40.10">
    <property type="entry name" value="Aerolysin/Pertussis toxin (APT), N-terminal domain"/>
    <property type="match status" value="1"/>
</dbReference>
<keyword evidence="7 13" id="KW-0732">Signal</keyword>
<evidence type="ECO:0000256" key="6">
    <source>
        <dbReference type="ARBA" id="ARBA00022656"/>
    </source>
</evidence>
<evidence type="ECO:0000313" key="16">
    <source>
        <dbReference type="EMBL" id="CCJ52962.1"/>
    </source>
</evidence>
<dbReference type="Proteomes" id="UP000007564">
    <property type="component" value="Chromosome"/>
</dbReference>
<evidence type="ECO:0000256" key="12">
    <source>
        <dbReference type="ARBA" id="ARBA00025965"/>
    </source>
</evidence>
<keyword evidence="6" id="KW-0800">Toxin</keyword>
<sequence length="241" mass="26419">MRRISPRAGWLAASLLCLLLPGARAWAASELILVRGYGNCPSGYAPLTYDQAHRPSLRARMRELSGNEPWPIHGLADGQYLGGKYGGELKRARLADIRGLRDHFCLASGSDGAIGWGVPAWGHIPGWGAWQWRRTLPPATGLGHYSNVLVARLDDLPFGDLCAVFTRDGNPVVQACISPQAGRLHRESYPTLRRALETLRRQGLPLRVYVDHDRRPDFAAVPDMPAYSITGLATCNRGGCM</sequence>
<comment type="subcellular location">
    <subcellularLocation>
        <location evidence="2">Host cell membrane</location>
    </subcellularLocation>
    <subcellularLocation>
        <location evidence="3">Secreted</location>
    </subcellularLocation>
</comment>
<dbReference type="RefSeq" id="WP_003810557.1">
    <property type="nucleotide sequence ID" value="NC_019382.1"/>
</dbReference>
<dbReference type="SUPFAM" id="SSF56436">
    <property type="entry name" value="C-type lectin-like"/>
    <property type="match status" value="1"/>
</dbReference>
<dbReference type="GO" id="GO:0005576">
    <property type="term" value="C:extracellular region"/>
    <property type="evidence" value="ECO:0007669"/>
    <property type="project" value="UniProtKB-SubCell"/>
</dbReference>
<protein>
    <submittedName>
        <fullName evidence="16">Putative toxin</fullName>
    </submittedName>
</protein>
<keyword evidence="8" id="KW-1043">Host membrane</keyword>
<dbReference type="GO" id="GO:0020002">
    <property type="term" value="C:host cell plasma membrane"/>
    <property type="evidence" value="ECO:0007669"/>
    <property type="project" value="UniProtKB-SubCell"/>
</dbReference>
<evidence type="ECO:0000256" key="5">
    <source>
        <dbReference type="ARBA" id="ARBA00022525"/>
    </source>
</evidence>
<dbReference type="HOGENOM" id="CLU_106184_0_0_4"/>
<accession>A0A0C6P2T4</accession>
<feature type="domain" description="Aerolysin/Pertussis toxin" evidence="15">
    <location>
        <begin position="31"/>
        <end position="105"/>
    </location>
</feature>
<evidence type="ECO:0000256" key="2">
    <source>
        <dbReference type="ARBA" id="ARBA00004165"/>
    </source>
</evidence>
<proteinExistence type="predicted"/>
<dbReference type="Gene3D" id="2.40.50.110">
    <property type="match status" value="1"/>
</dbReference>
<dbReference type="InterPro" id="IPR020063">
    <property type="entry name" value="ToxinB_su2/3_C_BORPE"/>
</dbReference>
<evidence type="ECO:0000256" key="8">
    <source>
        <dbReference type="ARBA" id="ARBA00022870"/>
    </source>
</evidence>
<evidence type="ECO:0000259" key="14">
    <source>
        <dbReference type="Pfam" id="PF02918"/>
    </source>
</evidence>
<evidence type="ECO:0000256" key="1">
    <source>
        <dbReference type="ARBA" id="ARBA00002398"/>
    </source>
</evidence>
<dbReference type="Pfam" id="PF02918">
    <property type="entry name" value="Pertussis_S2S3"/>
    <property type="match status" value="1"/>
</dbReference>
<dbReference type="GO" id="GO:0090729">
    <property type="term" value="F:toxin activity"/>
    <property type="evidence" value="ECO:0007669"/>
    <property type="project" value="UniProtKB-KW"/>
</dbReference>
<dbReference type="SUPFAM" id="SSF50203">
    <property type="entry name" value="Bacterial enterotoxins"/>
    <property type="match status" value="1"/>
</dbReference>
<evidence type="ECO:0000256" key="11">
    <source>
        <dbReference type="ARBA" id="ARBA00023157"/>
    </source>
</evidence>
<dbReference type="Pfam" id="PF03440">
    <property type="entry name" value="APT"/>
    <property type="match status" value="1"/>
</dbReference>
<dbReference type="InterPro" id="IPR008992">
    <property type="entry name" value="Enterotoxin"/>
</dbReference>
<evidence type="ECO:0000256" key="9">
    <source>
        <dbReference type="ARBA" id="ARBA00023026"/>
    </source>
</evidence>
<evidence type="ECO:0000256" key="4">
    <source>
        <dbReference type="ARBA" id="ARBA00022511"/>
    </source>
</evidence>
<evidence type="ECO:0000313" key="17">
    <source>
        <dbReference type="Proteomes" id="UP000007564"/>
    </source>
</evidence>
<keyword evidence="9" id="KW-0843">Virulence</keyword>
<evidence type="ECO:0000259" key="15">
    <source>
        <dbReference type="Pfam" id="PF03440"/>
    </source>
</evidence>
<dbReference type="InterPro" id="IPR005138">
    <property type="entry name" value="APT_dom"/>
</dbReference>
<reference evidence="16 17" key="1">
    <citation type="journal article" date="2012" name="BMC Genomics">
        <title>Comparative genomics of the classical Bordetella subspecies: the evolution and exchange of virulence-associated diversity amongst closely related pathogens.</title>
        <authorList>
            <person name="Park J."/>
            <person name="Zhang Y."/>
            <person name="Buboltz A.M."/>
            <person name="Zhang X."/>
            <person name="Schuster S.C."/>
            <person name="Ahuja U."/>
            <person name="Liu M."/>
            <person name="Miller J.F."/>
            <person name="Sebaihia M."/>
            <person name="Bentley S.D."/>
            <person name="Parkhill J."/>
            <person name="Harvill E.T."/>
        </authorList>
    </citation>
    <scope>NUCLEOTIDE SEQUENCE [LARGE SCALE GENOMIC DNA]</scope>
    <source>
        <strain evidence="16 17">253</strain>
    </source>
</reference>
<evidence type="ECO:0000256" key="7">
    <source>
        <dbReference type="ARBA" id="ARBA00022729"/>
    </source>
</evidence>
<comment type="subunit">
    <text evidence="12">Pertussis toxin contains five different chains, S1-S5. They are organized into 2 functional subunits: A, composed of S1 (which is toxic) and B, containing S2, S3, S5, and two copies of S4 (B binds to the membrane receptors). Dimers of S2-S4 and S3-S4 are held together by S5.</text>
</comment>
<evidence type="ECO:0000256" key="13">
    <source>
        <dbReference type="SAM" id="SignalP"/>
    </source>
</evidence>
<comment type="function">
    <text evidence="1">PTX oligomer B binds to receptors on the eukaryotic cell surface and facilitates the translocation of the toxic subunit across the cell membrane.</text>
</comment>